<dbReference type="GO" id="GO:0071244">
    <property type="term" value="P:cellular response to carbon dioxide"/>
    <property type="evidence" value="ECO:0007669"/>
    <property type="project" value="TreeGrafter"/>
</dbReference>
<dbReference type="InterPro" id="IPR036874">
    <property type="entry name" value="Carbonic_anhydrase_sf"/>
</dbReference>
<keyword evidence="4 7" id="KW-0862">Zinc</keyword>
<feature type="binding site" evidence="7">
    <location>
        <position position="115"/>
    </location>
    <ligand>
        <name>Zn(2+)</name>
        <dbReference type="ChEBI" id="CHEBI:29105"/>
    </ligand>
</feature>
<comment type="catalytic activity">
    <reaction evidence="6 8">
        <text>hydrogencarbonate + H(+) = CO2 + H2O</text>
        <dbReference type="Rhea" id="RHEA:10748"/>
        <dbReference type="ChEBI" id="CHEBI:15377"/>
        <dbReference type="ChEBI" id="CHEBI:15378"/>
        <dbReference type="ChEBI" id="CHEBI:16526"/>
        <dbReference type="ChEBI" id="CHEBI:17544"/>
        <dbReference type="EC" id="4.2.1.1"/>
    </reaction>
</comment>
<dbReference type="SMART" id="SM00947">
    <property type="entry name" value="Pro_CA"/>
    <property type="match status" value="1"/>
</dbReference>
<protein>
    <recommendedName>
        <fullName evidence="2 8">Carbonic anhydrase</fullName>
        <ecNumber evidence="2 8">4.2.1.1</ecNumber>
    </recommendedName>
    <alternativeName>
        <fullName evidence="8">Carbonate dehydratase</fullName>
    </alternativeName>
</protein>
<dbReference type="EMBL" id="CP138583">
    <property type="protein sequence ID" value="WPH00260.1"/>
    <property type="molecule type" value="Genomic_DNA"/>
</dbReference>
<dbReference type="GO" id="GO:0005737">
    <property type="term" value="C:cytoplasm"/>
    <property type="evidence" value="ECO:0007669"/>
    <property type="project" value="TreeGrafter"/>
</dbReference>
<dbReference type="Proteomes" id="UP001303373">
    <property type="component" value="Chromosome 4"/>
</dbReference>
<accession>A0AAQ3M3P8</accession>
<reference evidence="9 10" key="1">
    <citation type="submission" date="2023-11" db="EMBL/GenBank/DDBJ databases">
        <title>An acidophilic fungus is an integral part of prey digestion in a carnivorous sundew plant.</title>
        <authorList>
            <person name="Tsai I.J."/>
        </authorList>
    </citation>
    <scope>NUCLEOTIDE SEQUENCE [LARGE SCALE GENOMIC DNA]</scope>
    <source>
        <strain evidence="9">169a</strain>
    </source>
</reference>
<name>A0AAQ3M3P8_9PEZI</name>
<dbReference type="AlphaFoldDB" id="A0AAQ3M3P8"/>
<dbReference type="Gene3D" id="3.40.1050.10">
    <property type="entry name" value="Carbonic anhydrase"/>
    <property type="match status" value="1"/>
</dbReference>
<feature type="binding site" evidence="7">
    <location>
        <position position="172"/>
    </location>
    <ligand>
        <name>Zn(2+)</name>
        <dbReference type="ChEBI" id="CHEBI:29105"/>
    </ligand>
</feature>
<dbReference type="GO" id="GO:0034599">
    <property type="term" value="P:cellular response to oxidative stress"/>
    <property type="evidence" value="ECO:0007669"/>
    <property type="project" value="TreeGrafter"/>
</dbReference>
<comment type="function">
    <text evidence="8">Reversible hydration of carbon dioxide.</text>
</comment>
<evidence type="ECO:0000256" key="8">
    <source>
        <dbReference type="RuleBase" id="RU003956"/>
    </source>
</evidence>
<evidence type="ECO:0000256" key="6">
    <source>
        <dbReference type="ARBA" id="ARBA00048348"/>
    </source>
</evidence>
<dbReference type="Pfam" id="PF00484">
    <property type="entry name" value="Pro_CA"/>
    <property type="match status" value="1"/>
</dbReference>
<proteinExistence type="inferred from homology"/>
<evidence type="ECO:0000256" key="1">
    <source>
        <dbReference type="ARBA" id="ARBA00006217"/>
    </source>
</evidence>
<dbReference type="EC" id="4.2.1.1" evidence="2 8"/>
<comment type="cofactor">
    <cofactor evidence="7">
        <name>Zn(2+)</name>
        <dbReference type="ChEBI" id="CHEBI:29105"/>
    </cofactor>
    <text evidence="7">Binds 1 zinc ion per subunit.</text>
</comment>
<evidence type="ECO:0000313" key="9">
    <source>
        <dbReference type="EMBL" id="WPH00260.1"/>
    </source>
</evidence>
<dbReference type="PANTHER" id="PTHR11002">
    <property type="entry name" value="CARBONIC ANHYDRASE"/>
    <property type="match status" value="1"/>
</dbReference>
<evidence type="ECO:0000256" key="4">
    <source>
        <dbReference type="ARBA" id="ARBA00022833"/>
    </source>
</evidence>
<evidence type="ECO:0000256" key="2">
    <source>
        <dbReference type="ARBA" id="ARBA00012925"/>
    </source>
</evidence>
<dbReference type="GO" id="GO:0004089">
    <property type="term" value="F:carbonate dehydratase activity"/>
    <property type="evidence" value="ECO:0007669"/>
    <property type="project" value="UniProtKB-UniRule"/>
</dbReference>
<dbReference type="SUPFAM" id="SSF53056">
    <property type="entry name" value="beta-carbonic anhydrase, cab"/>
    <property type="match status" value="1"/>
</dbReference>
<evidence type="ECO:0000313" key="10">
    <source>
        <dbReference type="Proteomes" id="UP001303373"/>
    </source>
</evidence>
<keyword evidence="5 8" id="KW-0456">Lyase</keyword>
<evidence type="ECO:0000256" key="3">
    <source>
        <dbReference type="ARBA" id="ARBA00022723"/>
    </source>
</evidence>
<feature type="binding site" evidence="7">
    <location>
        <position position="169"/>
    </location>
    <ligand>
        <name>Zn(2+)</name>
        <dbReference type="ChEBI" id="CHEBI:29105"/>
    </ligand>
</feature>
<dbReference type="CDD" id="cd00883">
    <property type="entry name" value="beta_CA_cladeA"/>
    <property type="match status" value="1"/>
</dbReference>
<evidence type="ECO:0000256" key="5">
    <source>
        <dbReference type="ARBA" id="ARBA00023239"/>
    </source>
</evidence>
<keyword evidence="10" id="KW-1185">Reference proteome</keyword>
<keyword evidence="3 7" id="KW-0479">Metal-binding</keyword>
<gene>
    <name evidence="9" type="ORF">R9X50_00308400</name>
</gene>
<organism evidence="9 10">
    <name type="scientific">Acrodontium crateriforme</name>
    <dbReference type="NCBI Taxonomy" id="150365"/>
    <lineage>
        <taxon>Eukaryota</taxon>
        <taxon>Fungi</taxon>
        <taxon>Dikarya</taxon>
        <taxon>Ascomycota</taxon>
        <taxon>Pezizomycotina</taxon>
        <taxon>Dothideomycetes</taxon>
        <taxon>Dothideomycetidae</taxon>
        <taxon>Mycosphaerellales</taxon>
        <taxon>Teratosphaeriaceae</taxon>
        <taxon>Acrodontium</taxon>
    </lineage>
</organism>
<dbReference type="PANTHER" id="PTHR11002:SF76">
    <property type="entry name" value="CARBONIC ANHYDRASE"/>
    <property type="match status" value="1"/>
</dbReference>
<evidence type="ECO:0000256" key="7">
    <source>
        <dbReference type="PIRSR" id="PIRSR601765-1"/>
    </source>
</evidence>
<dbReference type="InterPro" id="IPR001765">
    <property type="entry name" value="Carbonic_anhydrase"/>
</dbReference>
<comment type="similarity">
    <text evidence="1 8">Belongs to the beta-class carbonic anhydrase family.</text>
</comment>
<sequence length="280" mass="30573">MAERSQPPAVGLGPRCAERLSLLGVTHIFPATLPDPFPSSSSLTSNYVSSVYPYNPVFKKTLNTDTKWQEVDDNFKLCLESNKKWAGETAKADAAFFPTSSKGQSPPILWLGCSDSRVPETTLLGMKPGDVFTHRNIANIMHATDLSSLSVIYFAVAHLGVKHIVLCGHTSCGGVAGALGNDKLGLLDVWLQPLRELREKHADELAKLEGAEKTTYLSELNVKAGVEVLRRNPTVIDAMKERDLKVHGVIYDLASGTLREIACEEHETTGSNRVAAFERK</sequence>
<feature type="binding site" evidence="7">
    <location>
        <position position="113"/>
    </location>
    <ligand>
        <name>Zn(2+)</name>
        <dbReference type="ChEBI" id="CHEBI:29105"/>
    </ligand>
</feature>
<dbReference type="GO" id="GO:0008270">
    <property type="term" value="F:zinc ion binding"/>
    <property type="evidence" value="ECO:0007669"/>
    <property type="project" value="UniProtKB-UniRule"/>
</dbReference>